<keyword evidence="4" id="KW-0804">Transcription</keyword>
<dbReference type="Gene3D" id="1.10.10.10">
    <property type="entry name" value="Winged helix-like DNA-binding domain superfamily/Winged helix DNA-binding domain"/>
    <property type="match status" value="1"/>
</dbReference>
<evidence type="ECO:0000313" key="7">
    <source>
        <dbReference type="Proteomes" id="UP001184150"/>
    </source>
</evidence>
<dbReference type="RefSeq" id="WP_309804478.1">
    <property type="nucleotide sequence ID" value="NZ_JAVDRD010000001.1"/>
</dbReference>
<evidence type="ECO:0000256" key="3">
    <source>
        <dbReference type="ARBA" id="ARBA00023125"/>
    </source>
</evidence>
<dbReference type="InterPro" id="IPR000847">
    <property type="entry name" value="LysR_HTH_N"/>
</dbReference>
<evidence type="ECO:0000256" key="1">
    <source>
        <dbReference type="ARBA" id="ARBA00009437"/>
    </source>
</evidence>
<dbReference type="PRINTS" id="PR00039">
    <property type="entry name" value="HTHLYSR"/>
</dbReference>
<dbReference type="SUPFAM" id="SSF46785">
    <property type="entry name" value="Winged helix' DNA-binding domain"/>
    <property type="match status" value="1"/>
</dbReference>
<dbReference type="InterPro" id="IPR036390">
    <property type="entry name" value="WH_DNA-bd_sf"/>
</dbReference>
<comment type="similarity">
    <text evidence="1">Belongs to the LysR transcriptional regulatory family.</text>
</comment>
<keyword evidence="3 6" id="KW-0238">DNA-binding</keyword>
<reference evidence="6 7" key="1">
    <citation type="submission" date="2023-07" db="EMBL/GenBank/DDBJ databases">
        <title>Sorghum-associated microbial communities from plants grown in Nebraska, USA.</title>
        <authorList>
            <person name="Schachtman D."/>
        </authorList>
    </citation>
    <scope>NUCLEOTIDE SEQUENCE [LARGE SCALE GENOMIC DNA]</scope>
    <source>
        <strain evidence="6 7">DS1027</strain>
    </source>
</reference>
<dbReference type="Gene3D" id="3.40.190.10">
    <property type="entry name" value="Periplasmic binding protein-like II"/>
    <property type="match status" value="2"/>
</dbReference>
<evidence type="ECO:0000313" key="6">
    <source>
        <dbReference type="EMBL" id="MDR6510006.1"/>
    </source>
</evidence>
<evidence type="ECO:0000256" key="4">
    <source>
        <dbReference type="ARBA" id="ARBA00023163"/>
    </source>
</evidence>
<organism evidence="6 7">
    <name type="scientific">Novosphingobium capsulatum</name>
    <dbReference type="NCBI Taxonomy" id="13688"/>
    <lineage>
        <taxon>Bacteria</taxon>
        <taxon>Pseudomonadati</taxon>
        <taxon>Pseudomonadota</taxon>
        <taxon>Alphaproteobacteria</taxon>
        <taxon>Sphingomonadales</taxon>
        <taxon>Sphingomonadaceae</taxon>
        <taxon>Novosphingobium</taxon>
    </lineage>
</organism>
<dbReference type="InterPro" id="IPR036388">
    <property type="entry name" value="WH-like_DNA-bd_sf"/>
</dbReference>
<dbReference type="SUPFAM" id="SSF53850">
    <property type="entry name" value="Periplasmic binding protein-like II"/>
    <property type="match status" value="1"/>
</dbReference>
<dbReference type="InterPro" id="IPR005119">
    <property type="entry name" value="LysR_subst-bd"/>
</dbReference>
<gene>
    <name evidence="6" type="ORF">J2792_000846</name>
</gene>
<comment type="caution">
    <text evidence="6">The sequence shown here is derived from an EMBL/GenBank/DDBJ whole genome shotgun (WGS) entry which is preliminary data.</text>
</comment>
<accession>A0ABU1MIW8</accession>
<dbReference type="PANTHER" id="PTHR30579:SF7">
    <property type="entry name" value="HTH-TYPE TRANSCRIPTIONAL REGULATOR LRHA-RELATED"/>
    <property type="match status" value="1"/>
</dbReference>
<dbReference type="EMBL" id="JAVDRD010000001">
    <property type="protein sequence ID" value="MDR6510006.1"/>
    <property type="molecule type" value="Genomic_DNA"/>
</dbReference>
<feature type="domain" description="HTH lysR-type" evidence="5">
    <location>
        <begin position="2"/>
        <end position="59"/>
    </location>
</feature>
<proteinExistence type="inferred from homology"/>
<dbReference type="InterPro" id="IPR050176">
    <property type="entry name" value="LTTR"/>
</dbReference>
<dbReference type="Proteomes" id="UP001184150">
    <property type="component" value="Unassembled WGS sequence"/>
</dbReference>
<dbReference type="PANTHER" id="PTHR30579">
    <property type="entry name" value="TRANSCRIPTIONAL REGULATOR"/>
    <property type="match status" value="1"/>
</dbReference>
<evidence type="ECO:0000259" key="5">
    <source>
        <dbReference type="PROSITE" id="PS50931"/>
    </source>
</evidence>
<sequence>MIGPDLLRAFVTVAECGSFTGAARTLGTRQSTVSQQIRRLEELAGRRLLARDTHRVALSAEGEAFLDHARRVLDAHGRMDAHLSGLRLRGQLRFGACEDFVLSALPDVLAQFSRRHPDVDVALTVALSETLYDQFDAGGLDIMFVKKRSGERRGVTAWRETVGWVASPDFRLDPGDAVPLLLYPPPSVTRALALDKLDRVRAPWRVAFTSGSLSGLTAAARAGLGVMPHSLRLVPQGLAPLRPPGTLPELPAIEFAVIAPGGHNLAAEALTAAILHWAGGTGAVAT</sequence>
<protein>
    <submittedName>
        <fullName evidence="6">DNA-binding transcriptional LysR family regulator</fullName>
    </submittedName>
</protein>
<dbReference type="PROSITE" id="PS50931">
    <property type="entry name" value="HTH_LYSR"/>
    <property type="match status" value="1"/>
</dbReference>
<dbReference type="Pfam" id="PF03466">
    <property type="entry name" value="LysR_substrate"/>
    <property type="match status" value="1"/>
</dbReference>
<keyword evidence="2" id="KW-0805">Transcription regulation</keyword>
<keyword evidence="7" id="KW-1185">Reference proteome</keyword>
<dbReference type="GO" id="GO:0003677">
    <property type="term" value="F:DNA binding"/>
    <property type="evidence" value="ECO:0007669"/>
    <property type="project" value="UniProtKB-KW"/>
</dbReference>
<evidence type="ECO:0000256" key="2">
    <source>
        <dbReference type="ARBA" id="ARBA00023015"/>
    </source>
</evidence>
<name>A0ABU1MIW8_9SPHN</name>
<dbReference type="Pfam" id="PF00126">
    <property type="entry name" value="HTH_1"/>
    <property type="match status" value="1"/>
</dbReference>